<dbReference type="EMBL" id="JALZWP010000002">
    <property type="protein sequence ID" value="MCL1627745.1"/>
    <property type="molecule type" value="Genomic_DNA"/>
</dbReference>
<keyword evidence="2" id="KW-1185">Reference proteome</keyword>
<evidence type="ECO:0000313" key="1">
    <source>
        <dbReference type="EMBL" id="MCL1627745.1"/>
    </source>
</evidence>
<organism evidence="1 2">
    <name type="scientific">Roseinatronobacter domitianus</name>
    <dbReference type="NCBI Taxonomy" id="2940293"/>
    <lineage>
        <taxon>Bacteria</taxon>
        <taxon>Pseudomonadati</taxon>
        <taxon>Pseudomonadota</taxon>
        <taxon>Alphaproteobacteria</taxon>
        <taxon>Rhodobacterales</taxon>
        <taxon>Paracoccaceae</taxon>
        <taxon>Roseinatronobacter</taxon>
    </lineage>
</organism>
<name>A0ABT0M017_9RHOB</name>
<evidence type="ECO:0000313" key="2">
    <source>
        <dbReference type="Proteomes" id="UP001202550"/>
    </source>
</evidence>
<accession>A0ABT0M017</accession>
<reference evidence="1 2" key="1">
    <citation type="submission" date="2022-05" db="EMBL/GenBank/DDBJ databases">
        <title>Seasonal and diel survey of microbial diversity of the Tyrrhenian coast.</title>
        <authorList>
            <person name="Gattoni G."/>
            <person name="Corral P."/>
        </authorList>
    </citation>
    <scope>NUCLEOTIDE SEQUENCE [LARGE SCALE GENOMIC DNA]</scope>
    <source>
        <strain evidence="1 2">V10</strain>
    </source>
</reference>
<dbReference type="Proteomes" id="UP001202550">
    <property type="component" value="Unassembled WGS sequence"/>
</dbReference>
<gene>
    <name evidence="1" type="ORF">M3N55_03290</name>
</gene>
<sequence length="346" mass="35269">MSELSPRLGLPFLLPAQAQKHVTHNEALETLDIVVHLTLEGVDAINPPVSPGTRQVWALGAGATGDWSGNDGRLAAWMGDAWQFITPLPGWCAAQGTTLYVWDGGTWQIAAPDSLNNMTGIGINASHDAVNRLALSSDASLFTHEGAGHQIKVNKASASDTASLLFQTNWSGRAELGTAGNDDFSLKVSADGSLWQEAIVVDAASGVAGFPAGMTVDGTLSGTAVTQTATDASADKLLKVGDFGLGATTPPAVTDLTTALAPGFYHVPDMAAATGVPTGQTGGGTLLVMCAAPAGATFLLGLPVATGAAQGFWLGSRASATGAISWAKLWTSANTTVDANGFLREA</sequence>
<protein>
    <submittedName>
        <fullName evidence="1">DUF2793 domain-containing protein</fullName>
    </submittedName>
</protein>
<dbReference type="Pfam" id="PF10983">
    <property type="entry name" value="DUF2793"/>
    <property type="match status" value="1"/>
</dbReference>
<dbReference type="RefSeq" id="WP_249056344.1">
    <property type="nucleotide sequence ID" value="NZ_JALZWP010000002.1"/>
</dbReference>
<dbReference type="InterPro" id="IPR021251">
    <property type="entry name" value="DUF2793"/>
</dbReference>
<proteinExistence type="predicted"/>
<comment type="caution">
    <text evidence="1">The sequence shown here is derived from an EMBL/GenBank/DDBJ whole genome shotgun (WGS) entry which is preliminary data.</text>
</comment>